<gene>
    <name evidence="2" type="ORF">TSAR_013881</name>
</gene>
<protein>
    <recommendedName>
        <fullName evidence="4">Retrotransposon gag domain-containing protein</fullName>
    </recommendedName>
</protein>
<evidence type="ECO:0000313" key="2">
    <source>
        <dbReference type="EMBL" id="OXU29128.1"/>
    </source>
</evidence>
<dbReference type="STRING" id="543379.A0A232FFA6"/>
<proteinExistence type="predicted"/>
<name>A0A232FFA6_9HYME</name>
<organism evidence="2 3">
    <name type="scientific">Trichomalopsis sarcophagae</name>
    <dbReference type="NCBI Taxonomy" id="543379"/>
    <lineage>
        <taxon>Eukaryota</taxon>
        <taxon>Metazoa</taxon>
        <taxon>Ecdysozoa</taxon>
        <taxon>Arthropoda</taxon>
        <taxon>Hexapoda</taxon>
        <taxon>Insecta</taxon>
        <taxon>Pterygota</taxon>
        <taxon>Neoptera</taxon>
        <taxon>Endopterygota</taxon>
        <taxon>Hymenoptera</taxon>
        <taxon>Apocrita</taxon>
        <taxon>Proctotrupomorpha</taxon>
        <taxon>Chalcidoidea</taxon>
        <taxon>Pteromalidae</taxon>
        <taxon>Pteromalinae</taxon>
        <taxon>Trichomalopsis</taxon>
    </lineage>
</organism>
<feature type="transmembrane region" description="Helical" evidence="1">
    <location>
        <begin position="233"/>
        <end position="252"/>
    </location>
</feature>
<keyword evidence="1" id="KW-1133">Transmembrane helix</keyword>
<evidence type="ECO:0000313" key="3">
    <source>
        <dbReference type="Proteomes" id="UP000215335"/>
    </source>
</evidence>
<dbReference type="EMBL" id="NNAY01000335">
    <property type="protein sequence ID" value="OXU29128.1"/>
    <property type="molecule type" value="Genomic_DNA"/>
</dbReference>
<keyword evidence="1" id="KW-0812">Transmembrane</keyword>
<keyword evidence="3" id="KW-1185">Reference proteome</keyword>
<keyword evidence="1" id="KW-0472">Membrane</keyword>
<evidence type="ECO:0000256" key="1">
    <source>
        <dbReference type="SAM" id="Phobius"/>
    </source>
</evidence>
<comment type="caution">
    <text evidence="2">The sequence shown here is derived from an EMBL/GenBank/DDBJ whole genome shotgun (WGS) entry which is preliminary data.</text>
</comment>
<reference evidence="2 3" key="1">
    <citation type="journal article" date="2017" name="Curr. Biol.">
        <title>The Evolution of Venom by Co-option of Single-Copy Genes.</title>
        <authorList>
            <person name="Martinson E.O."/>
            <person name="Mrinalini"/>
            <person name="Kelkar Y.D."/>
            <person name="Chang C.H."/>
            <person name="Werren J.H."/>
        </authorList>
    </citation>
    <scope>NUCLEOTIDE SEQUENCE [LARGE SCALE GENOMIC DNA]</scope>
    <source>
        <strain evidence="2 3">Alberta</strain>
        <tissue evidence="2">Whole body</tissue>
    </source>
</reference>
<dbReference type="AlphaFoldDB" id="A0A232FFA6"/>
<evidence type="ECO:0008006" key="4">
    <source>
        <dbReference type="Google" id="ProtNLM"/>
    </source>
</evidence>
<dbReference type="Proteomes" id="UP000215335">
    <property type="component" value="Unassembled WGS sequence"/>
</dbReference>
<sequence>MSRVPTCSDLYTRYRESSTTEPAEPTGNESVWTKPVKITLPKVYYRDETESIAKFSGNPRLQSVTSWIIRVDEVANAGGWNDFQTFCVAKRSLTGAANDWLRTNKNVRSWRELKRELDIKFNPEMDRFAIYENIRSSCPKTGETLVQYMHRIRRMAIKADFAEQMIVKYVVYRIPDDAFYELGLHTCKTFSELEDVLVAHEDARTERDRQLGVEQAIMAREADAEKLITVNDILFLIAEFFMALIIVVYWLVNLS</sequence>
<accession>A0A232FFA6</accession>